<sequence>MGNGISPCFNPASKGGLVKLIFWGGATEFLAEKQLAGQLMFRFPDRIVCHADSFYIGHPVPVLSIDDELLPGQAYFVLPIDKFSCHDPLTAVSLASLSSGRTKPSLAGNGESPFEYVKGEDGRLLIKVLPEFITKVITSVEDGQKCGSDGGTLCTTPELRKHYSQLVGPRDHPWSPKLETISETKKRISAGRLSPVRLLGFERRSC</sequence>
<dbReference type="OrthoDB" id="1899115at2759"/>
<dbReference type="FunCoup" id="A0A804L4M8">
    <property type="interactions" value="2571"/>
</dbReference>
<dbReference type="Pfam" id="PF14009">
    <property type="entry name" value="PADRE"/>
    <property type="match status" value="1"/>
</dbReference>
<dbReference type="OMA" id="GTREHIW"/>
<gene>
    <name evidence="1" type="ORF">GSMUA_19610.1</name>
</gene>
<dbReference type="AlphaFoldDB" id="A0A804L4M8"/>
<evidence type="ECO:0000313" key="2">
    <source>
        <dbReference type="EnsemblPlants" id="Ma11_p05790.1"/>
    </source>
</evidence>
<protein>
    <submittedName>
        <fullName evidence="1">(wild Malaysian banana) hypothetical protein</fullName>
    </submittedName>
</protein>
<evidence type="ECO:0000313" key="1">
    <source>
        <dbReference type="EMBL" id="CAG1863667.1"/>
    </source>
</evidence>
<dbReference type="EnsemblPlants" id="Ma11_t05790.1">
    <property type="protein sequence ID" value="Ma11_p05790.1"/>
    <property type="gene ID" value="Ma11_g05790"/>
</dbReference>
<dbReference type="PANTHER" id="PTHR33052">
    <property type="entry name" value="DUF4228 DOMAIN PROTEIN-RELATED"/>
    <property type="match status" value="1"/>
</dbReference>
<dbReference type="Proteomes" id="UP000012960">
    <property type="component" value="Unplaced"/>
</dbReference>
<dbReference type="Gramene" id="Ma11_t05790.1">
    <property type="protein sequence ID" value="Ma11_p05790.1"/>
    <property type="gene ID" value="Ma11_g05790"/>
</dbReference>
<dbReference type="EMBL" id="HG996475">
    <property type="protein sequence ID" value="CAG1863667.1"/>
    <property type="molecule type" value="Genomic_DNA"/>
</dbReference>
<reference evidence="2" key="2">
    <citation type="submission" date="2021-05" db="UniProtKB">
        <authorList>
            <consortium name="EnsemblPlants"/>
        </authorList>
    </citation>
    <scope>IDENTIFICATION</scope>
    <source>
        <strain evidence="2">subsp. malaccensis</strain>
    </source>
</reference>
<name>A0A804L4M8_MUSAM</name>
<dbReference type="InterPro" id="IPR025322">
    <property type="entry name" value="PADRE_dom"/>
</dbReference>
<proteinExistence type="predicted"/>
<evidence type="ECO:0000313" key="3">
    <source>
        <dbReference type="Proteomes" id="UP000012960"/>
    </source>
</evidence>
<reference evidence="1" key="1">
    <citation type="submission" date="2021-03" db="EMBL/GenBank/DDBJ databases">
        <authorList>
            <consortium name="Genoscope - CEA"/>
            <person name="William W."/>
        </authorList>
    </citation>
    <scope>NUCLEOTIDE SEQUENCE</scope>
    <source>
        <strain evidence="1">Doubled-haploid Pahang</strain>
    </source>
</reference>
<organism evidence="2 3">
    <name type="scientific">Musa acuminata subsp. malaccensis</name>
    <name type="common">Wild banana</name>
    <name type="synonym">Musa malaccensis</name>
    <dbReference type="NCBI Taxonomy" id="214687"/>
    <lineage>
        <taxon>Eukaryota</taxon>
        <taxon>Viridiplantae</taxon>
        <taxon>Streptophyta</taxon>
        <taxon>Embryophyta</taxon>
        <taxon>Tracheophyta</taxon>
        <taxon>Spermatophyta</taxon>
        <taxon>Magnoliopsida</taxon>
        <taxon>Liliopsida</taxon>
        <taxon>Zingiberales</taxon>
        <taxon>Musaceae</taxon>
        <taxon>Musa</taxon>
    </lineage>
</organism>
<accession>A0A804L4M8</accession>
<keyword evidence="3" id="KW-1185">Reference proteome</keyword>